<name>A0A8T7H1G4_9EURY</name>
<dbReference type="EMBL" id="JABMJE010000069">
    <property type="protein sequence ID" value="NQS78251.1"/>
    <property type="molecule type" value="Genomic_DNA"/>
</dbReference>
<sequence length="92" mass="10056">VNLTAENIAFDTDTITVPAGANVTVNFNNKDSGIPHNFAVYDSSFRSERIFVGEIITGPATINYTFTAPSEPGTYYFQCDVHPSMNGDFIVE</sequence>
<dbReference type="AlphaFoldDB" id="A0A8T7H1G4"/>
<reference evidence="2" key="1">
    <citation type="submission" date="2020-05" db="EMBL/GenBank/DDBJ databases">
        <title>The first insight into the ecology of ammonia-tolerant syntrophic propionate oxidizing bacteria.</title>
        <authorList>
            <person name="Singh A."/>
            <person name="Schnurer A."/>
            <person name="Westerholm M."/>
        </authorList>
    </citation>
    <scope>NUCLEOTIDE SEQUENCE</scope>
    <source>
        <strain evidence="2">MAG54</strain>
    </source>
</reference>
<feature type="non-terminal residue" evidence="2">
    <location>
        <position position="1"/>
    </location>
</feature>
<dbReference type="Gene3D" id="2.60.40.420">
    <property type="entry name" value="Cupredoxins - blue copper proteins"/>
    <property type="match status" value="1"/>
</dbReference>
<feature type="domain" description="EfeO-type cupredoxin-like" evidence="1">
    <location>
        <begin position="1"/>
        <end position="91"/>
    </location>
</feature>
<protein>
    <recommendedName>
        <fullName evidence="1">EfeO-type cupredoxin-like domain-containing protein</fullName>
    </recommendedName>
</protein>
<evidence type="ECO:0000313" key="3">
    <source>
        <dbReference type="Proteomes" id="UP000737555"/>
    </source>
</evidence>
<dbReference type="Pfam" id="PF13473">
    <property type="entry name" value="Cupredoxin_1"/>
    <property type="match status" value="1"/>
</dbReference>
<dbReference type="SUPFAM" id="SSF49503">
    <property type="entry name" value="Cupredoxins"/>
    <property type="match status" value="1"/>
</dbReference>
<dbReference type="InterPro" id="IPR008972">
    <property type="entry name" value="Cupredoxin"/>
</dbReference>
<evidence type="ECO:0000313" key="2">
    <source>
        <dbReference type="EMBL" id="NQS78251.1"/>
    </source>
</evidence>
<gene>
    <name evidence="2" type="ORF">HQQ74_06015</name>
</gene>
<proteinExistence type="predicted"/>
<accession>A0A8T7H1G4</accession>
<dbReference type="InterPro" id="IPR028096">
    <property type="entry name" value="EfeO_Cupredoxin"/>
</dbReference>
<evidence type="ECO:0000259" key="1">
    <source>
        <dbReference type="Pfam" id="PF13473"/>
    </source>
</evidence>
<organism evidence="2 3">
    <name type="scientific">Methanoculleus bourgensis</name>
    <dbReference type="NCBI Taxonomy" id="83986"/>
    <lineage>
        <taxon>Archaea</taxon>
        <taxon>Methanobacteriati</taxon>
        <taxon>Methanobacteriota</taxon>
        <taxon>Stenosarchaea group</taxon>
        <taxon>Methanomicrobia</taxon>
        <taxon>Methanomicrobiales</taxon>
        <taxon>Methanomicrobiaceae</taxon>
        <taxon>Methanoculleus</taxon>
    </lineage>
</organism>
<comment type="caution">
    <text evidence="2">The sequence shown here is derived from an EMBL/GenBank/DDBJ whole genome shotgun (WGS) entry which is preliminary data.</text>
</comment>
<dbReference type="Proteomes" id="UP000737555">
    <property type="component" value="Unassembled WGS sequence"/>
</dbReference>